<evidence type="ECO:0000313" key="4">
    <source>
        <dbReference type="Proteomes" id="UP001293593"/>
    </source>
</evidence>
<feature type="compositionally biased region" description="Basic and acidic residues" evidence="1">
    <location>
        <begin position="169"/>
        <end position="186"/>
    </location>
</feature>
<dbReference type="PANTHER" id="PTHR33098:SF117">
    <property type="entry name" value="COTTON FIBER (DUF761)"/>
    <property type="match status" value="1"/>
</dbReference>
<feature type="region of interest" description="Disordered" evidence="1">
    <location>
        <begin position="154"/>
        <end position="217"/>
    </location>
</feature>
<comment type="caution">
    <text evidence="3">The sequence shown here is derived from an EMBL/GenBank/DDBJ whole genome shotgun (WGS) entry which is preliminary data.</text>
</comment>
<feature type="compositionally biased region" description="Polar residues" evidence="1">
    <location>
        <begin position="279"/>
        <end position="299"/>
    </location>
</feature>
<dbReference type="Proteomes" id="UP001293593">
    <property type="component" value="Unassembled WGS sequence"/>
</dbReference>
<evidence type="ECO:0000259" key="2">
    <source>
        <dbReference type="Pfam" id="PF14364"/>
    </source>
</evidence>
<evidence type="ECO:0000256" key="1">
    <source>
        <dbReference type="SAM" id="MobiDB-lite"/>
    </source>
</evidence>
<dbReference type="PANTHER" id="PTHR33098">
    <property type="entry name" value="COTTON FIBER (DUF761)"/>
    <property type="match status" value="1"/>
</dbReference>
<dbReference type="AlphaFoldDB" id="A0AAE1N9W5"/>
<dbReference type="Pfam" id="PF05553">
    <property type="entry name" value="DUF761"/>
    <property type="match status" value="1"/>
</dbReference>
<dbReference type="InterPro" id="IPR008480">
    <property type="entry name" value="DUF761_pln"/>
</dbReference>
<keyword evidence="4" id="KW-1185">Reference proteome</keyword>
<dbReference type="InterPro" id="IPR025520">
    <property type="entry name" value="DUF4408"/>
</dbReference>
<feature type="region of interest" description="Disordered" evidence="1">
    <location>
        <begin position="251"/>
        <end position="319"/>
    </location>
</feature>
<sequence>MASFSTSTTLKMILVSTGVLTAALALKHTVPVVSDFIVSECPSIWTFMLTCVRPPYLYILMNCIIISIVASSKLHHRHKLNPTHSPDDPVVLLPSIQTLTTAPFKISEDILPTEYKTVVLPPSQNLMQEPILISGNVRTEHAVSNGLVSEAQVYDANVQEPKTPKRKDHKEVVDHVRTSIQRKDSSDLSFQNGNEKPPVSARFGHHRKAVKASPDGGKAAALGVMKAKRHDTLESTWKMITDGRAMPLTRHLKKSDTWDSQMRRNSSLTDQNDTHAVNKSETFNGRSKTEGENASPSSGTGRGRLKKEPSPGQDELNRRVEAFINKFNEEMRLQREESLRQYQEMIRRGAH</sequence>
<reference evidence="3" key="1">
    <citation type="submission" date="2023-10" db="EMBL/GenBank/DDBJ databases">
        <title>Chromosome-level genome of the transformable northern wattle, Acacia crassicarpa.</title>
        <authorList>
            <person name="Massaro I."/>
            <person name="Sinha N.R."/>
            <person name="Poethig S."/>
            <person name="Leichty A.R."/>
        </authorList>
    </citation>
    <scope>NUCLEOTIDE SEQUENCE</scope>
    <source>
        <strain evidence="3">Acra3RX</strain>
        <tissue evidence="3">Leaf</tissue>
    </source>
</reference>
<name>A0AAE1N9W5_9FABA</name>
<feature type="domain" description="DUF4408" evidence="2">
    <location>
        <begin position="42"/>
        <end position="74"/>
    </location>
</feature>
<accession>A0AAE1N9W5</accession>
<dbReference type="EMBL" id="JAWXYG010000001">
    <property type="protein sequence ID" value="KAK4285988.1"/>
    <property type="molecule type" value="Genomic_DNA"/>
</dbReference>
<evidence type="ECO:0000313" key="3">
    <source>
        <dbReference type="EMBL" id="KAK4285988.1"/>
    </source>
</evidence>
<gene>
    <name evidence="3" type="ORF">QN277_002609</name>
</gene>
<organism evidence="3 4">
    <name type="scientific">Acacia crassicarpa</name>
    <name type="common">northern wattle</name>
    <dbReference type="NCBI Taxonomy" id="499986"/>
    <lineage>
        <taxon>Eukaryota</taxon>
        <taxon>Viridiplantae</taxon>
        <taxon>Streptophyta</taxon>
        <taxon>Embryophyta</taxon>
        <taxon>Tracheophyta</taxon>
        <taxon>Spermatophyta</taxon>
        <taxon>Magnoliopsida</taxon>
        <taxon>eudicotyledons</taxon>
        <taxon>Gunneridae</taxon>
        <taxon>Pentapetalae</taxon>
        <taxon>rosids</taxon>
        <taxon>fabids</taxon>
        <taxon>Fabales</taxon>
        <taxon>Fabaceae</taxon>
        <taxon>Caesalpinioideae</taxon>
        <taxon>mimosoid clade</taxon>
        <taxon>Acacieae</taxon>
        <taxon>Acacia</taxon>
    </lineage>
</organism>
<dbReference type="Pfam" id="PF14364">
    <property type="entry name" value="DUF4408"/>
    <property type="match status" value="1"/>
</dbReference>
<protein>
    <recommendedName>
        <fullName evidence="2">DUF4408 domain-containing protein</fullName>
    </recommendedName>
</protein>
<proteinExistence type="predicted"/>
<feature type="compositionally biased region" description="Polar residues" evidence="1">
    <location>
        <begin position="258"/>
        <end position="271"/>
    </location>
</feature>